<keyword evidence="2" id="KW-0812">Transmembrane</keyword>
<evidence type="ECO:0000313" key="3">
    <source>
        <dbReference type="EMBL" id="RKW69554.1"/>
    </source>
</evidence>
<feature type="region of interest" description="Disordered" evidence="1">
    <location>
        <begin position="164"/>
        <end position="185"/>
    </location>
</feature>
<feature type="compositionally biased region" description="Basic and acidic residues" evidence="1">
    <location>
        <begin position="60"/>
        <end position="69"/>
    </location>
</feature>
<sequence length="202" mass="21851">MNQEEWLAERRRLGLPADPAKDFPPTFREDPGATGRRHGSAAAPGANRSPDQAVTALQAEQRRLAEAARRAAQIQPGPPPSNTSQPRPAQPHPAQPHPAQPRPAPQNVPHQYSPPMRPIPSGTYPQGTGNATPRVRGAGWCVVVFFGFIVLFIVSIALVIAGSNPEPDESSVEVTTSYSVDSSTESYTEEYIEEYGYSTTEN</sequence>
<feature type="region of interest" description="Disordered" evidence="1">
    <location>
        <begin position="1"/>
        <end position="130"/>
    </location>
</feature>
<dbReference type="AlphaFoldDB" id="A0A496PGF8"/>
<feature type="compositionally biased region" description="Pro residues" evidence="1">
    <location>
        <begin position="88"/>
        <end position="106"/>
    </location>
</feature>
<feature type="transmembrane region" description="Helical" evidence="2">
    <location>
        <begin position="140"/>
        <end position="161"/>
    </location>
</feature>
<keyword evidence="4" id="KW-1185">Reference proteome</keyword>
<dbReference type="Proteomes" id="UP000273119">
    <property type="component" value="Unassembled WGS sequence"/>
</dbReference>
<protein>
    <submittedName>
        <fullName evidence="3">Uncharacterized protein</fullName>
    </submittedName>
</protein>
<dbReference type="EMBL" id="QQXL01000008">
    <property type="protein sequence ID" value="RKW69554.1"/>
    <property type="molecule type" value="Genomic_DNA"/>
</dbReference>
<keyword evidence="2" id="KW-1133">Transmembrane helix</keyword>
<proteinExistence type="predicted"/>
<dbReference type="RefSeq" id="WP_121485884.1">
    <property type="nucleotide sequence ID" value="NZ_QQXL01000008.1"/>
</dbReference>
<evidence type="ECO:0000256" key="2">
    <source>
        <dbReference type="SAM" id="Phobius"/>
    </source>
</evidence>
<reference evidence="3 4" key="1">
    <citation type="submission" date="2018-07" db="EMBL/GenBank/DDBJ databases">
        <title>Arthrobacter sp. nov., isolated from raw cow's milk with high bacterial count.</title>
        <authorList>
            <person name="Hahne J."/>
            <person name="Isele D."/>
            <person name="Lipski A."/>
        </authorList>
    </citation>
    <scope>NUCLEOTIDE SEQUENCE [LARGE SCALE GENOMIC DNA]</scope>
    <source>
        <strain evidence="3 4">JZ R-183</strain>
    </source>
</reference>
<keyword evidence="2" id="KW-0472">Membrane</keyword>
<name>A0A496PGF8_9MICC</name>
<evidence type="ECO:0000256" key="1">
    <source>
        <dbReference type="SAM" id="MobiDB-lite"/>
    </source>
</evidence>
<evidence type="ECO:0000313" key="4">
    <source>
        <dbReference type="Proteomes" id="UP000273119"/>
    </source>
</evidence>
<organism evidence="3 4">
    <name type="scientific">Galactobacter caseinivorans</name>
    <dbReference type="NCBI Taxonomy" id="2676123"/>
    <lineage>
        <taxon>Bacteria</taxon>
        <taxon>Bacillati</taxon>
        <taxon>Actinomycetota</taxon>
        <taxon>Actinomycetes</taxon>
        <taxon>Micrococcales</taxon>
        <taxon>Micrococcaceae</taxon>
        <taxon>Galactobacter</taxon>
    </lineage>
</organism>
<comment type="caution">
    <text evidence="3">The sequence shown here is derived from an EMBL/GenBank/DDBJ whole genome shotgun (WGS) entry which is preliminary data.</text>
</comment>
<gene>
    <name evidence="3" type="ORF">DWQ67_12175</name>
</gene>
<feature type="compositionally biased region" description="Low complexity" evidence="1">
    <location>
        <begin position="172"/>
        <end position="185"/>
    </location>
</feature>
<accession>A0A496PGF8</accession>